<dbReference type="PANTHER" id="PTHR32071:SF122">
    <property type="entry name" value="SIGMA FACTOR"/>
    <property type="match status" value="1"/>
</dbReference>
<dbReference type="GO" id="GO:0006355">
    <property type="term" value="P:regulation of DNA-templated transcription"/>
    <property type="evidence" value="ECO:0007669"/>
    <property type="project" value="InterPro"/>
</dbReference>
<keyword evidence="2" id="KW-0067">ATP-binding</keyword>
<dbReference type="AlphaFoldDB" id="A0A653A548"/>
<feature type="domain" description="Response regulatory" evidence="5">
    <location>
        <begin position="4"/>
        <end position="118"/>
    </location>
</feature>
<sequence length="388" mass="42792">MAETILIVEDEDTLRESLTRVFEREGYEVVPVSSAEPAMELFEEGSFDLILTDIILPGMTGIELIKRVKEAAPEQACIVMTAYASLETAVETLRAGAYDYIVKPIIHEEIKQTVRNALKLRALQEENAQLREQVAGYYDTRHLVGAHPAITAVRDRVRKVAETRSPVLLTGEIGTGKKLVARMIHEAGSRMRMPFLEMHCEALSPDGQEEALFGGRGAQGPQGETGARGLLERARGGTVYLNRVDALALPVQQHLLSVLSDGRIRPAGGGTDTPFEALIISGTEKCLGDAVAEGRFLDALQQRLQVAELELPPLRERGEDIQDLAAFFVSRYNRAFGRAVEGLATEAWTRLKAYAWPGNVLELRNLLERAVLLTRNDRLQPADFPPLS</sequence>
<dbReference type="EMBL" id="UPXX01000018">
    <property type="protein sequence ID" value="VBB43186.1"/>
    <property type="molecule type" value="Genomic_DNA"/>
</dbReference>
<dbReference type="Pfam" id="PF25601">
    <property type="entry name" value="AAA_lid_14"/>
    <property type="match status" value="1"/>
</dbReference>
<name>A0A653A548_UNCDX</name>
<evidence type="ECO:0000259" key="4">
    <source>
        <dbReference type="PROSITE" id="PS50045"/>
    </source>
</evidence>
<dbReference type="PANTHER" id="PTHR32071">
    <property type="entry name" value="TRANSCRIPTIONAL REGULATORY PROTEIN"/>
    <property type="match status" value="1"/>
</dbReference>
<dbReference type="PROSITE" id="PS50110">
    <property type="entry name" value="RESPONSE_REGULATORY"/>
    <property type="match status" value="1"/>
</dbReference>
<evidence type="ECO:0000259" key="5">
    <source>
        <dbReference type="PROSITE" id="PS50110"/>
    </source>
</evidence>
<dbReference type="InterPro" id="IPR011006">
    <property type="entry name" value="CheY-like_superfamily"/>
</dbReference>
<keyword evidence="3" id="KW-0597">Phosphoprotein</keyword>
<feature type="domain" description="Sigma-54 factor interaction" evidence="4">
    <location>
        <begin position="143"/>
        <end position="372"/>
    </location>
</feature>
<dbReference type="InterPro" id="IPR058031">
    <property type="entry name" value="AAA_lid_NorR"/>
</dbReference>
<dbReference type="SMART" id="SM00448">
    <property type="entry name" value="REC"/>
    <property type="match status" value="1"/>
</dbReference>
<proteinExistence type="predicted"/>
<dbReference type="SUPFAM" id="SSF52540">
    <property type="entry name" value="P-loop containing nucleoside triphosphate hydrolases"/>
    <property type="match status" value="1"/>
</dbReference>
<dbReference type="Pfam" id="PF00072">
    <property type="entry name" value="Response_reg"/>
    <property type="match status" value="1"/>
</dbReference>
<protein>
    <submittedName>
        <fullName evidence="6">Putative Acetoacetate metabolism regulatory protein AtoC</fullName>
    </submittedName>
</protein>
<feature type="modified residue" description="4-aspartylphosphate" evidence="3">
    <location>
        <position position="53"/>
    </location>
</feature>
<accession>A0A653A548</accession>
<dbReference type="InterPro" id="IPR002078">
    <property type="entry name" value="Sigma_54_int"/>
</dbReference>
<evidence type="ECO:0000256" key="3">
    <source>
        <dbReference type="PROSITE-ProRule" id="PRU00169"/>
    </source>
</evidence>
<reference evidence="6" key="1">
    <citation type="submission" date="2018-07" db="EMBL/GenBank/DDBJ databases">
        <authorList>
            <consortium name="Genoscope - CEA"/>
            <person name="William W."/>
        </authorList>
    </citation>
    <scope>NUCLEOTIDE SEQUENCE</scope>
    <source>
        <strain evidence="6">IK1</strain>
    </source>
</reference>
<evidence type="ECO:0000256" key="2">
    <source>
        <dbReference type="ARBA" id="ARBA00022840"/>
    </source>
</evidence>
<dbReference type="Gene3D" id="3.40.50.300">
    <property type="entry name" value="P-loop containing nucleotide triphosphate hydrolases"/>
    <property type="match status" value="1"/>
</dbReference>
<dbReference type="InterPro" id="IPR001789">
    <property type="entry name" value="Sig_transdc_resp-reg_receiver"/>
</dbReference>
<dbReference type="SUPFAM" id="SSF52172">
    <property type="entry name" value="CheY-like"/>
    <property type="match status" value="1"/>
</dbReference>
<dbReference type="CDD" id="cd00009">
    <property type="entry name" value="AAA"/>
    <property type="match status" value="1"/>
</dbReference>
<dbReference type="Gene3D" id="1.10.8.60">
    <property type="match status" value="1"/>
</dbReference>
<dbReference type="Pfam" id="PF00158">
    <property type="entry name" value="Sigma54_activat"/>
    <property type="match status" value="1"/>
</dbReference>
<organism evidence="6">
    <name type="scientific">Uncultured Desulfatiglans sp</name>
    <dbReference type="NCBI Taxonomy" id="1748965"/>
    <lineage>
        <taxon>Bacteria</taxon>
        <taxon>Pseudomonadati</taxon>
        <taxon>Thermodesulfobacteriota</taxon>
        <taxon>Desulfobacteria</taxon>
        <taxon>Desulfatiglandales</taxon>
        <taxon>Desulfatiglandaceae</taxon>
        <taxon>Desulfatiglans</taxon>
        <taxon>environmental samples</taxon>
    </lineage>
</organism>
<dbReference type="InterPro" id="IPR027417">
    <property type="entry name" value="P-loop_NTPase"/>
</dbReference>
<gene>
    <name evidence="6" type="ORF">TRIP_B250281</name>
</gene>
<evidence type="ECO:0000313" key="6">
    <source>
        <dbReference type="EMBL" id="VBB43186.1"/>
    </source>
</evidence>
<evidence type="ECO:0000256" key="1">
    <source>
        <dbReference type="ARBA" id="ARBA00022741"/>
    </source>
</evidence>
<dbReference type="Gene3D" id="3.40.50.2300">
    <property type="match status" value="1"/>
</dbReference>
<dbReference type="GO" id="GO:0000160">
    <property type="term" value="P:phosphorelay signal transduction system"/>
    <property type="evidence" value="ECO:0007669"/>
    <property type="project" value="InterPro"/>
</dbReference>
<dbReference type="PROSITE" id="PS50045">
    <property type="entry name" value="SIGMA54_INTERACT_4"/>
    <property type="match status" value="1"/>
</dbReference>
<dbReference type="GO" id="GO:0005524">
    <property type="term" value="F:ATP binding"/>
    <property type="evidence" value="ECO:0007669"/>
    <property type="project" value="UniProtKB-KW"/>
</dbReference>
<keyword evidence="1" id="KW-0547">Nucleotide-binding</keyword>